<keyword evidence="1" id="KW-0472">Membrane</keyword>
<dbReference type="AlphaFoldDB" id="S8FB71"/>
<evidence type="ECO:0000313" key="2">
    <source>
        <dbReference type="EMBL" id="EPS98855.1"/>
    </source>
</evidence>
<keyword evidence="3" id="KW-1185">Reference proteome</keyword>
<keyword evidence="1" id="KW-1133">Transmembrane helix</keyword>
<dbReference type="eggNOG" id="ENOG502SEY9">
    <property type="taxonomic scope" value="Eukaryota"/>
</dbReference>
<protein>
    <submittedName>
        <fullName evidence="2">Uncharacterized protein</fullName>
    </submittedName>
</protein>
<dbReference type="InParanoid" id="S8FB71"/>
<dbReference type="HOGENOM" id="CLU_894391_0_0_1"/>
<sequence>METSSLIDTRMINAFMLSLQAAGFTDVIFVVWERMGELFDVRPDIYSFSILLKTARLASKCNPSFRGALAEIGLSSFLGKDPAAEDPTRNECFLEAEMTISREASKGSSGLWNGERAGLVALRVAHEIIFSNWPELRDVPSPAQALRPTGDFQGSFPMTTLLRTVLRRQTPTPPSPSPSPSPSTPGRAAVLPYPGIILNDVVFRAYIDLLASEAQIPQIPLALAWMRTLGIRPSQDTLATALVYWAEVGMDAPLFEHFRASGASQYERLKRWMAEWVGRDAMPTDRHIAGNMHRYGLFRELSRRPRVDPDA</sequence>
<dbReference type="STRING" id="743788.S8FB71"/>
<reference evidence="2 3" key="1">
    <citation type="journal article" date="2012" name="Science">
        <title>The Paleozoic origin of enzymatic lignin decomposition reconstructed from 31 fungal genomes.</title>
        <authorList>
            <person name="Floudas D."/>
            <person name="Binder M."/>
            <person name="Riley R."/>
            <person name="Barry K."/>
            <person name="Blanchette R.A."/>
            <person name="Henrissat B."/>
            <person name="Martinez A.T."/>
            <person name="Otillar R."/>
            <person name="Spatafora J.W."/>
            <person name="Yadav J.S."/>
            <person name="Aerts A."/>
            <person name="Benoit I."/>
            <person name="Boyd A."/>
            <person name="Carlson A."/>
            <person name="Copeland A."/>
            <person name="Coutinho P.M."/>
            <person name="de Vries R.P."/>
            <person name="Ferreira P."/>
            <person name="Findley K."/>
            <person name="Foster B."/>
            <person name="Gaskell J."/>
            <person name="Glotzer D."/>
            <person name="Gorecki P."/>
            <person name="Heitman J."/>
            <person name="Hesse C."/>
            <person name="Hori C."/>
            <person name="Igarashi K."/>
            <person name="Jurgens J.A."/>
            <person name="Kallen N."/>
            <person name="Kersten P."/>
            <person name="Kohler A."/>
            <person name="Kuees U."/>
            <person name="Kumar T.K.A."/>
            <person name="Kuo A."/>
            <person name="LaButti K."/>
            <person name="Larrondo L.F."/>
            <person name="Lindquist E."/>
            <person name="Ling A."/>
            <person name="Lombard V."/>
            <person name="Lucas S."/>
            <person name="Lundell T."/>
            <person name="Martin R."/>
            <person name="McLaughlin D.J."/>
            <person name="Morgenstern I."/>
            <person name="Morin E."/>
            <person name="Murat C."/>
            <person name="Nagy L.G."/>
            <person name="Nolan M."/>
            <person name="Ohm R.A."/>
            <person name="Patyshakuliyeva A."/>
            <person name="Rokas A."/>
            <person name="Ruiz-Duenas F.J."/>
            <person name="Sabat G."/>
            <person name="Salamov A."/>
            <person name="Samejima M."/>
            <person name="Schmutz J."/>
            <person name="Slot J.C."/>
            <person name="St John F."/>
            <person name="Stenlid J."/>
            <person name="Sun H."/>
            <person name="Sun S."/>
            <person name="Syed K."/>
            <person name="Tsang A."/>
            <person name="Wiebenga A."/>
            <person name="Young D."/>
            <person name="Pisabarro A."/>
            <person name="Eastwood D.C."/>
            <person name="Martin F."/>
            <person name="Cullen D."/>
            <person name="Grigoriev I.V."/>
            <person name="Hibbett D.S."/>
        </authorList>
    </citation>
    <scope>NUCLEOTIDE SEQUENCE</scope>
    <source>
        <strain evidence="3">FP-58527</strain>
    </source>
</reference>
<dbReference type="EMBL" id="KE504161">
    <property type="protein sequence ID" value="EPS98855.1"/>
    <property type="molecule type" value="Genomic_DNA"/>
</dbReference>
<keyword evidence="1" id="KW-0812">Transmembrane</keyword>
<evidence type="ECO:0000313" key="3">
    <source>
        <dbReference type="Proteomes" id="UP000015241"/>
    </source>
</evidence>
<evidence type="ECO:0000256" key="1">
    <source>
        <dbReference type="SAM" id="Phobius"/>
    </source>
</evidence>
<name>S8FB71_FOMSC</name>
<organism evidence="2 3">
    <name type="scientific">Fomitopsis schrenkii</name>
    <name type="common">Brown rot fungus</name>
    <dbReference type="NCBI Taxonomy" id="2126942"/>
    <lineage>
        <taxon>Eukaryota</taxon>
        <taxon>Fungi</taxon>
        <taxon>Dikarya</taxon>
        <taxon>Basidiomycota</taxon>
        <taxon>Agaricomycotina</taxon>
        <taxon>Agaricomycetes</taxon>
        <taxon>Polyporales</taxon>
        <taxon>Fomitopsis</taxon>
    </lineage>
</organism>
<dbReference type="Proteomes" id="UP000015241">
    <property type="component" value="Unassembled WGS sequence"/>
</dbReference>
<accession>S8FB71</accession>
<gene>
    <name evidence="2" type="ORF">FOMPIDRAFT_1125578</name>
</gene>
<dbReference type="OrthoDB" id="185373at2759"/>
<feature type="transmembrane region" description="Helical" evidence="1">
    <location>
        <begin position="12"/>
        <end position="32"/>
    </location>
</feature>
<proteinExistence type="predicted"/>